<reference evidence="1 3" key="1">
    <citation type="submission" date="2015-10" db="EMBL/GenBank/DDBJ databases">
        <title>The cercosporin biosynthetic gene cluster was horizontally transferred to several fungal lineages and shown to be expanded in Cercospora beticola based on microsynteny with recipient genomes.</title>
        <authorList>
            <person name="De Jonge R."/>
            <person name="Ebert M.K."/>
            <person name="Suttle J.C."/>
            <person name="Jurick Ii W.M."/>
            <person name="Secor G.A."/>
            <person name="Thomma B.P."/>
            <person name="Van De Peer Y."/>
            <person name="Bolton M.D."/>
        </authorList>
    </citation>
    <scope>NUCLEOTIDE SEQUENCE [LARGE SCALE GENOMIC DNA]</scope>
    <source>
        <strain evidence="1 3">09-40</strain>
    </source>
</reference>
<protein>
    <recommendedName>
        <fullName evidence="5">Transcription factor domain-containing protein</fullName>
    </recommendedName>
</protein>
<evidence type="ECO:0000313" key="2">
    <source>
        <dbReference type="EMBL" id="WPB04674.1"/>
    </source>
</evidence>
<evidence type="ECO:0008006" key="5">
    <source>
        <dbReference type="Google" id="ProtNLM"/>
    </source>
</evidence>
<dbReference type="Proteomes" id="UP000230605">
    <property type="component" value="Chromosome 6"/>
</dbReference>
<gene>
    <name evidence="1" type="ORF">CB0940_08107</name>
    <name evidence="2" type="ORF">RHO25_009320</name>
</gene>
<proteinExistence type="predicted"/>
<reference evidence="2 4" key="2">
    <citation type="submission" date="2023-09" db="EMBL/GenBank/DDBJ databases">
        <title>Complete-Gapless Cercospora beticola genome.</title>
        <authorList>
            <person name="Wyatt N.A."/>
            <person name="Spanner R.E."/>
            <person name="Bolton M.D."/>
        </authorList>
    </citation>
    <scope>NUCLEOTIDE SEQUENCE [LARGE SCALE GENOMIC DNA]</scope>
    <source>
        <strain evidence="2">Cb09-40</strain>
    </source>
</reference>
<dbReference type="EMBL" id="CP134189">
    <property type="protein sequence ID" value="WPB04674.1"/>
    <property type="molecule type" value="Genomic_DNA"/>
</dbReference>
<dbReference type="PANTHER" id="PTHR37540">
    <property type="entry name" value="TRANSCRIPTION FACTOR (ACR-2), PUTATIVE-RELATED-RELATED"/>
    <property type="match status" value="1"/>
</dbReference>
<dbReference type="EMBL" id="LKMD01000104">
    <property type="protein sequence ID" value="PIA94453.1"/>
    <property type="molecule type" value="Genomic_DNA"/>
</dbReference>
<organism evidence="1 3">
    <name type="scientific">Cercospora beticola</name>
    <name type="common">Sugarbeet leaf spot fungus</name>
    <dbReference type="NCBI Taxonomy" id="122368"/>
    <lineage>
        <taxon>Eukaryota</taxon>
        <taxon>Fungi</taxon>
        <taxon>Dikarya</taxon>
        <taxon>Ascomycota</taxon>
        <taxon>Pezizomycotina</taxon>
        <taxon>Dothideomycetes</taxon>
        <taxon>Dothideomycetidae</taxon>
        <taxon>Mycosphaerellales</taxon>
        <taxon>Mycosphaerellaceae</taxon>
        <taxon>Cercospora</taxon>
    </lineage>
</organism>
<dbReference type="AlphaFoldDB" id="A0A2G5HQA0"/>
<evidence type="ECO:0000313" key="3">
    <source>
        <dbReference type="Proteomes" id="UP000230605"/>
    </source>
</evidence>
<dbReference type="InterPro" id="IPR021858">
    <property type="entry name" value="Fun_TF"/>
</dbReference>
<dbReference type="PANTHER" id="PTHR37540:SF5">
    <property type="entry name" value="TRANSCRIPTION FACTOR DOMAIN-CONTAINING PROTEIN"/>
    <property type="match status" value="1"/>
</dbReference>
<evidence type="ECO:0000313" key="4">
    <source>
        <dbReference type="Proteomes" id="UP001302367"/>
    </source>
</evidence>
<keyword evidence="4" id="KW-1185">Reference proteome</keyword>
<dbReference type="Proteomes" id="UP001302367">
    <property type="component" value="Chromosome 6"/>
</dbReference>
<name>A0A2G5HQA0_CERBT</name>
<sequence length="529" mass="58630">MAPLTMIHFVDGRGDGRPSRQARSHAAKMARLKKRATVASVEYALQQLAATLAAPSSHYGYMEDAETSRQAYAITPTESVMLGGLASLASAESGSEEENIAVAAVEPAFSVPEVLPATLGALSPSCIAPAASTQTIEYMTQVFWPQFHMHGDDHQAPLLHAYCDKSLFYHYLNYVSAVHLAVLSNRITRPATVKRLVHYQSEVITLVRDNVSKSISAEWAIILVIALAAMDYQECLMQPEVEELMFVPYMPTADWLNVFGRFRPHASHFAGMHALVDRAGGFNALPLNGLRGRVAWADLVQAAMTGCRPSTPCIWKETTSITPLHNQSAAAVVLAFGDVPGSLPREMLDALQQLAALDILFSRTDFTNVDKRTMYQLKMLRNIVEYDMICLRSWKELSDVSRESSYCAVYEIVRIVSLLYCQAVILGLPPHSGWHLKLLEELRDVVELSRVLEWSTEQGQDLLVWALCIAGIGALGSKMEAFWLNMFGQARRLRSLHDRSSIRDVAKQFLWQDAVCGKGLDMLCARQLG</sequence>
<dbReference type="OrthoDB" id="3469466at2759"/>
<evidence type="ECO:0000313" key="1">
    <source>
        <dbReference type="EMBL" id="PIA94453.1"/>
    </source>
</evidence>
<dbReference type="Pfam" id="PF11951">
    <property type="entry name" value="Fungal_trans_2"/>
    <property type="match status" value="1"/>
</dbReference>
<accession>A0A2G5HQA0</accession>